<comment type="caution">
    <text evidence="4">The sequence shown here is derived from an EMBL/GenBank/DDBJ whole genome shotgun (WGS) entry which is preliminary data.</text>
</comment>
<proteinExistence type="predicted"/>
<keyword evidence="2" id="KW-0732">Signal</keyword>
<feature type="signal peptide" evidence="2">
    <location>
        <begin position="1"/>
        <end position="18"/>
    </location>
</feature>
<dbReference type="InterPro" id="IPR000742">
    <property type="entry name" value="EGF"/>
</dbReference>
<sequence length="82" mass="8956">CNVVLPLVFGACVQMLLASEFGVQGQWINVDCSVKQPYICFPTGVDNCLSKPCQNGGQCLTDGDSNRCACPEDTVREDNRQR</sequence>
<keyword evidence="5" id="KW-1185">Reference proteome</keyword>
<dbReference type="SUPFAM" id="SSF57196">
    <property type="entry name" value="EGF/Laminin"/>
    <property type="match status" value="1"/>
</dbReference>
<evidence type="ECO:0000256" key="1">
    <source>
        <dbReference type="PROSITE-ProRule" id="PRU00076"/>
    </source>
</evidence>
<dbReference type="EMBL" id="BTSX01000006">
    <property type="protein sequence ID" value="GMT03529.1"/>
    <property type="molecule type" value="Genomic_DNA"/>
</dbReference>
<protein>
    <recommendedName>
        <fullName evidence="3">EGF-like domain-containing protein</fullName>
    </recommendedName>
</protein>
<feature type="chain" id="PRO_5044022928" description="EGF-like domain-containing protein" evidence="2">
    <location>
        <begin position="19"/>
        <end position="82"/>
    </location>
</feature>
<gene>
    <name evidence="4" type="ORF">PENTCL1PPCAC_25703</name>
</gene>
<evidence type="ECO:0000313" key="5">
    <source>
        <dbReference type="Proteomes" id="UP001432027"/>
    </source>
</evidence>
<accession>A0AAV5U9I2</accession>
<feature type="domain" description="EGF-like" evidence="3">
    <location>
        <begin position="44"/>
        <end position="80"/>
    </location>
</feature>
<dbReference type="InterPro" id="IPR016186">
    <property type="entry name" value="C-type_lectin-like/link_sf"/>
</dbReference>
<keyword evidence="1" id="KW-0245">EGF-like domain</keyword>
<evidence type="ECO:0000256" key="2">
    <source>
        <dbReference type="SAM" id="SignalP"/>
    </source>
</evidence>
<name>A0AAV5U9I2_9BILA</name>
<evidence type="ECO:0000259" key="3">
    <source>
        <dbReference type="PROSITE" id="PS50026"/>
    </source>
</evidence>
<evidence type="ECO:0000313" key="4">
    <source>
        <dbReference type="EMBL" id="GMT03529.1"/>
    </source>
</evidence>
<dbReference type="InterPro" id="IPR016187">
    <property type="entry name" value="CTDL_fold"/>
</dbReference>
<dbReference type="Proteomes" id="UP001432027">
    <property type="component" value="Unassembled WGS sequence"/>
</dbReference>
<dbReference type="AlphaFoldDB" id="A0AAV5U9I2"/>
<dbReference type="SUPFAM" id="SSF56436">
    <property type="entry name" value="C-type lectin-like"/>
    <property type="match status" value="1"/>
</dbReference>
<reference evidence="4" key="1">
    <citation type="submission" date="2023-10" db="EMBL/GenBank/DDBJ databases">
        <title>Genome assembly of Pristionchus species.</title>
        <authorList>
            <person name="Yoshida K."/>
            <person name="Sommer R.J."/>
        </authorList>
    </citation>
    <scope>NUCLEOTIDE SEQUENCE</scope>
    <source>
        <strain evidence="4">RS0144</strain>
    </source>
</reference>
<organism evidence="4 5">
    <name type="scientific">Pristionchus entomophagus</name>
    <dbReference type="NCBI Taxonomy" id="358040"/>
    <lineage>
        <taxon>Eukaryota</taxon>
        <taxon>Metazoa</taxon>
        <taxon>Ecdysozoa</taxon>
        <taxon>Nematoda</taxon>
        <taxon>Chromadorea</taxon>
        <taxon>Rhabditida</taxon>
        <taxon>Rhabditina</taxon>
        <taxon>Diplogasteromorpha</taxon>
        <taxon>Diplogasteroidea</taxon>
        <taxon>Neodiplogasteridae</taxon>
        <taxon>Pristionchus</taxon>
    </lineage>
</organism>
<feature type="non-terminal residue" evidence="4">
    <location>
        <position position="1"/>
    </location>
</feature>
<dbReference type="PROSITE" id="PS50026">
    <property type="entry name" value="EGF_3"/>
    <property type="match status" value="1"/>
</dbReference>
<dbReference type="Gene3D" id="3.10.100.10">
    <property type="entry name" value="Mannose-Binding Protein A, subunit A"/>
    <property type="match status" value="1"/>
</dbReference>
<comment type="caution">
    <text evidence="1">Lacks conserved residue(s) required for the propagation of feature annotation.</text>
</comment>